<dbReference type="GO" id="GO:0005576">
    <property type="term" value="C:extracellular region"/>
    <property type="evidence" value="ECO:0007669"/>
    <property type="project" value="UniProtKB-SubCell"/>
</dbReference>
<evidence type="ECO:0000256" key="4">
    <source>
        <dbReference type="ARBA" id="ARBA00022617"/>
    </source>
</evidence>
<dbReference type="GO" id="GO:0020037">
    <property type="term" value="F:heme binding"/>
    <property type="evidence" value="ECO:0007669"/>
    <property type="project" value="InterPro"/>
</dbReference>
<dbReference type="PANTHER" id="PTHR11475">
    <property type="entry name" value="OXIDASE/PEROXIDASE"/>
    <property type="match status" value="1"/>
</dbReference>
<dbReference type="PANTHER" id="PTHR11475:SF86">
    <property type="entry name" value="PEROXIDASE"/>
    <property type="match status" value="1"/>
</dbReference>
<dbReference type="OrthoDB" id="823504at2759"/>
<dbReference type="PRINTS" id="PR00457">
    <property type="entry name" value="ANPEROXIDASE"/>
</dbReference>
<keyword evidence="3 9" id="KW-0560">Oxidoreductase</keyword>
<keyword evidence="2" id="KW-0964">Secreted</keyword>
<evidence type="ECO:0000256" key="6">
    <source>
        <dbReference type="ARBA" id="ARBA00023004"/>
    </source>
</evidence>
<protein>
    <submittedName>
        <fullName evidence="9">Haem peroxidase,Haem peroxidase, animal type</fullName>
    </submittedName>
</protein>
<evidence type="ECO:0000256" key="2">
    <source>
        <dbReference type="ARBA" id="ARBA00022525"/>
    </source>
</evidence>
<dbReference type="Proteomes" id="UP000325440">
    <property type="component" value="Unassembled WGS sequence"/>
</dbReference>
<dbReference type="CDD" id="cd09823">
    <property type="entry name" value="peroxinectin_like"/>
    <property type="match status" value="1"/>
</dbReference>
<dbReference type="GO" id="GO:0046872">
    <property type="term" value="F:metal ion binding"/>
    <property type="evidence" value="ECO:0007669"/>
    <property type="project" value="UniProtKB-KW"/>
</dbReference>
<keyword evidence="10" id="KW-1185">Reference proteome</keyword>
<keyword evidence="5 8" id="KW-0732">Signal</keyword>
<evidence type="ECO:0000256" key="8">
    <source>
        <dbReference type="SAM" id="SignalP"/>
    </source>
</evidence>
<dbReference type="FunFam" id="1.10.640.10:FF:000003">
    <property type="entry name" value="chorion peroxidase"/>
    <property type="match status" value="1"/>
</dbReference>
<sequence length="680" mass="76792">MKGVVIFLQVLLLIVDASCDNEENTLDADFNSPRKTRCPHSIKTLNSNNIIQQSQQTQNDAVDESDFDRNPAKIPSLMDESTSIGRLQPSDIDLADRCFPKPNCNPSARFRTIDGGCNNLIFPVWGQINGANSRIIQASYSDGNRQPRKAVSGRELPNARHIRRTIFQDIDKPTIKHNLFIMQFGQMIAHDTELTVSKTSRNGVGTGNDVPLECCNSDGSTPKNLPKDCLQITIPRDDPAAGKKRCFSSPRAADTSDLGCSIKPVRQQIAVTSFIDASLVYGSDNNTANSLRRFINGKLRKQVGSKGNSFLPNVKKASKVCNVLSDTTVCYASGDERVNQHPDMAVQTISLLRLHNTLCDELVRINPSWDDERLYQEARKIVIGMYQHVTYNEFLPEIIGKDYARVNNLLPLKEGFNNNYNEFLNPTTLASFTAAAFRSLHSYIQGFIELMNEARRVTSRIRLSDFYFKTDIVQRNDNFDAFTRGLLTQRAQEQDQFFTEEVSEFLFRVPNKTEGLDLVSLDLERGRDFGLPSYNKFRQLCGLNEAKTFDDLTDQISKKNVDALSKLYEHVEDVDYYAAGLLEKRKPGSILGHTFQCIIGEMFFRWKFGDRFFYEFGNQPGSFSLDQLQEIRKTTLAQIVCMTSDIQNTQRKAFNIPSNTNPLVSCGSIAKINLNAWRES</sequence>
<comment type="subcellular location">
    <subcellularLocation>
        <location evidence="1">Secreted</location>
    </subcellularLocation>
</comment>
<gene>
    <name evidence="9" type="ORF">CINCED_3A001808</name>
</gene>
<dbReference type="InterPro" id="IPR019791">
    <property type="entry name" value="Haem_peroxidase_animal"/>
</dbReference>
<evidence type="ECO:0000313" key="9">
    <source>
        <dbReference type="EMBL" id="VVC25041.1"/>
    </source>
</evidence>
<dbReference type="AlphaFoldDB" id="A0A5E4M1B7"/>
<dbReference type="GO" id="GO:0004601">
    <property type="term" value="F:peroxidase activity"/>
    <property type="evidence" value="ECO:0007669"/>
    <property type="project" value="UniProtKB-KW"/>
</dbReference>
<keyword evidence="7" id="KW-0479">Metal-binding</keyword>
<evidence type="ECO:0000256" key="5">
    <source>
        <dbReference type="ARBA" id="ARBA00022729"/>
    </source>
</evidence>
<keyword evidence="3 9" id="KW-0575">Peroxidase</keyword>
<feature type="signal peptide" evidence="8">
    <location>
        <begin position="1"/>
        <end position="19"/>
    </location>
</feature>
<feature type="chain" id="PRO_5022778812" evidence="8">
    <location>
        <begin position="20"/>
        <end position="680"/>
    </location>
</feature>
<evidence type="ECO:0000313" key="10">
    <source>
        <dbReference type="Proteomes" id="UP000325440"/>
    </source>
</evidence>
<name>A0A5E4M1B7_9HEMI</name>
<feature type="binding site" description="axial binding residue" evidence="7">
    <location>
        <position position="441"/>
    </location>
    <ligand>
        <name>heme b</name>
        <dbReference type="ChEBI" id="CHEBI:60344"/>
    </ligand>
    <ligandPart>
        <name>Fe</name>
        <dbReference type="ChEBI" id="CHEBI:18248"/>
    </ligandPart>
</feature>
<keyword evidence="6 7" id="KW-0408">Iron</keyword>
<evidence type="ECO:0000256" key="1">
    <source>
        <dbReference type="ARBA" id="ARBA00004613"/>
    </source>
</evidence>
<dbReference type="Gene3D" id="1.10.640.10">
    <property type="entry name" value="Haem peroxidase domain superfamily, animal type"/>
    <property type="match status" value="1"/>
</dbReference>
<dbReference type="EMBL" id="CABPRJ010000008">
    <property type="protein sequence ID" value="VVC25041.1"/>
    <property type="molecule type" value="Genomic_DNA"/>
</dbReference>
<dbReference type="InterPro" id="IPR037120">
    <property type="entry name" value="Haem_peroxidase_sf_animal"/>
</dbReference>
<reference evidence="9 10" key="1">
    <citation type="submission" date="2019-08" db="EMBL/GenBank/DDBJ databases">
        <authorList>
            <person name="Alioto T."/>
            <person name="Alioto T."/>
            <person name="Gomez Garrido J."/>
        </authorList>
    </citation>
    <scope>NUCLEOTIDE SEQUENCE [LARGE SCALE GENOMIC DNA]</scope>
</reference>
<keyword evidence="4 7" id="KW-0349">Heme</keyword>
<accession>A0A5E4M1B7</accession>
<dbReference type="PROSITE" id="PS50292">
    <property type="entry name" value="PEROXIDASE_3"/>
    <property type="match status" value="1"/>
</dbReference>
<dbReference type="GO" id="GO:0006979">
    <property type="term" value="P:response to oxidative stress"/>
    <property type="evidence" value="ECO:0007669"/>
    <property type="project" value="InterPro"/>
</dbReference>
<dbReference type="Pfam" id="PF03098">
    <property type="entry name" value="An_peroxidase"/>
    <property type="match status" value="1"/>
</dbReference>
<evidence type="ECO:0000256" key="3">
    <source>
        <dbReference type="ARBA" id="ARBA00022559"/>
    </source>
</evidence>
<dbReference type="InterPro" id="IPR010255">
    <property type="entry name" value="Haem_peroxidase_sf"/>
</dbReference>
<proteinExistence type="predicted"/>
<organism evidence="9 10">
    <name type="scientific">Cinara cedri</name>
    <dbReference type="NCBI Taxonomy" id="506608"/>
    <lineage>
        <taxon>Eukaryota</taxon>
        <taxon>Metazoa</taxon>
        <taxon>Ecdysozoa</taxon>
        <taxon>Arthropoda</taxon>
        <taxon>Hexapoda</taxon>
        <taxon>Insecta</taxon>
        <taxon>Pterygota</taxon>
        <taxon>Neoptera</taxon>
        <taxon>Paraneoptera</taxon>
        <taxon>Hemiptera</taxon>
        <taxon>Sternorrhyncha</taxon>
        <taxon>Aphidomorpha</taxon>
        <taxon>Aphidoidea</taxon>
        <taxon>Aphididae</taxon>
        <taxon>Lachninae</taxon>
        <taxon>Cinara</taxon>
    </lineage>
</organism>
<dbReference type="GO" id="GO:0022412">
    <property type="term" value="P:cellular process involved in reproduction in multicellular organism"/>
    <property type="evidence" value="ECO:0007669"/>
    <property type="project" value="UniProtKB-ARBA"/>
</dbReference>
<evidence type="ECO:0000256" key="7">
    <source>
        <dbReference type="PIRSR" id="PIRSR619791-2"/>
    </source>
</evidence>
<dbReference type="SUPFAM" id="SSF48113">
    <property type="entry name" value="Heme-dependent peroxidases"/>
    <property type="match status" value="1"/>
</dbReference>